<dbReference type="GO" id="GO:0005829">
    <property type="term" value="C:cytosol"/>
    <property type="evidence" value="ECO:0007669"/>
    <property type="project" value="TreeGrafter"/>
</dbReference>
<gene>
    <name evidence="1" type="ORF">ALQ30_200275</name>
</gene>
<evidence type="ECO:0000313" key="2">
    <source>
        <dbReference type="Proteomes" id="UP000281604"/>
    </source>
</evidence>
<dbReference type="SUPFAM" id="SSF51645">
    <property type="entry name" value="Malate synthase G"/>
    <property type="match status" value="1"/>
</dbReference>
<dbReference type="InterPro" id="IPR011076">
    <property type="entry name" value="Malate_synth_sf"/>
</dbReference>
<proteinExistence type="predicted"/>
<accession>A0A3M4A5I3</accession>
<dbReference type="AlphaFoldDB" id="A0A3M4A5I3"/>
<organism evidence="1 2">
    <name type="scientific">Pseudomonas syringae pv. persicae</name>
    <dbReference type="NCBI Taxonomy" id="237306"/>
    <lineage>
        <taxon>Bacteria</taxon>
        <taxon>Pseudomonadati</taxon>
        <taxon>Pseudomonadota</taxon>
        <taxon>Gammaproteobacteria</taxon>
        <taxon>Pseudomonadales</taxon>
        <taxon>Pseudomonadaceae</taxon>
        <taxon>Pseudomonas</taxon>
    </lineage>
</organism>
<reference evidence="1 2" key="1">
    <citation type="submission" date="2018-08" db="EMBL/GenBank/DDBJ databases">
        <title>Recombination of ecologically and evolutionarily significant loci maintains genetic cohesion in the Pseudomonas syringae species complex.</title>
        <authorList>
            <person name="Dillon M."/>
            <person name="Thakur S."/>
            <person name="Almeida R.N.D."/>
            <person name="Weir B.S."/>
            <person name="Guttman D.S."/>
        </authorList>
    </citation>
    <scope>NUCLEOTIDE SEQUENCE [LARGE SCALE GENOMIC DNA]</scope>
    <source>
        <strain evidence="1 2">ICMP 3706</strain>
    </source>
</reference>
<evidence type="ECO:0000313" key="1">
    <source>
        <dbReference type="EMBL" id="RMP02052.1"/>
    </source>
</evidence>
<name>A0A3M4A5I3_9PSED</name>
<dbReference type="Proteomes" id="UP000281604">
    <property type="component" value="Unassembled WGS sequence"/>
</dbReference>
<dbReference type="GO" id="GO:0006097">
    <property type="term" value="P:glyoxylate cycle"/>
    <property type="evidence" value="ECO:0007669"/>
    <property type="project" value="InterPro"/>
</dbReference>
<dbReference type="GO" id="GO:0000287">
    <property type="term" value="F:magnesium ion binding"/>
    <property type="evidence" value="ECO:0007669"/>
    <property type="project" value="TreeGrafter"/>
</dbReference>
<protein>
    <recommendedName>
        <fullName evidence="3">Malate synthase G</fullName>
    </recommendedName>
</protein>
<comment type="caution">
    <text evidence="1">The sequence shown here is derived from an EMBL/GenBank/DDBJ whole genome shotgun (WGS) entry which is preliminary data.</text>
</comment>
<dbReference type="InterPro" id="IPR006253">
    <property type="entry name" value="Malate_synthG"/>
</dbReference>
<dbReference type="GO" id="GO:0004474">
    <property type="term" value="F:malate synthase activity"/>
    <property type="evidence" value="ECO:0007669"/>
    <property type="project" value="InterPro"/>
</dbReference>
<dbReference type="GO" id="GO:0009436">
    <property type="term" value="P:glyoxylate catabolic process"/>
    <property type="evidence" value="ECO:0007669"/>
    <property type="project" value="TreeGrafter"/>
</dbReference>
<dbReference type="EMBL" id="RBQE01000404">
    <property type="protein sequence ID" value="RMP02052.1"/>
    <property type="molecule type" value="Genomic_DNA"/>
</dbReference>
<dbReference type="PANTHER" id="PTHR42739:SF1">
    <property type="entry name" value="MALATE SYNTHASE G"/>
    <property type="match status" value="1"/>
</dbReference>
<evidence type="ECO:0008006" key="3">
    <source>
        <dbReference type="Google" id="ProtNLM"/>
    </source>
</evidence>
<dbReference type="PANTHER" id="PTHR42739">
    <property type="entry name" value="MALATE SYNTHASE G"/>
    <property type="match status" value="1"/>
</dbReference>
<sequence>MANWLRHGIVTETQVLESLKRMAPVVDRQNANDPLYRPLAPDFDSNIAFQAAVELVIEGRRQPNGYTEPVLHRRRREFKAKNRV</sequence>
<dbReference type="Gene3D" id="1.20.1220.12">
    <property type="entry name" value="Malate synthase, domain III"/>
    <property type="match status" value="1"/>
</dbReference>
<dbReference type="InterPro" id="IPR044856">
    <property type="entry name" value="Malate_synth_C_sf"/>
</dbReference>